<proteinExistence type="predicted"/>
<reference evidence="3" key="1">
    <citation type="submission" date="2021-01" db="EMBL/GenBank/DDBJ databases">
        <title>Caligus Genome Assembly.</title>
        <authorList>
            <person name="Gallardo-Escarate C."/>
        </authorList>
    </citation>
    <scope>NUCLEOTIDE SEQUENCE [LARGE SCALE GENOMIC DNA]</scope>
</reference>
<dbReference type="PANTHER" id="PTHR45736:SF1">
    <property type="entry name" value="WITHOUT CHILDREN, ISOFORM B"/>
    <property type="match status" value="1"/>
</dbReference>
<dbReference type="EMBL" id="CP045907">
    <property type="protein sequence ID" value="QQP35584.1"/>
    <property type="molecule type" value="Genomic_DNA"/>
</dbReference>
<dbReference type="AlphaFoldDB" id="A0A7T8GPK4"/>
<feature type="domain" description="TRASH" evidence="1">
    <location>
        <begin position="102"/>
        <end position="138"/>
    </location>
</feature>
<evidence type="ECO:0000259" key="1">
    <source>
        <dbReference type="SMART" id="SM00746"/>
    </source>
</evidence>
<dbReference type="InterPro" id="IPR011017">
    <property type="entry name" value="TRASH_dom"/>
</dbReference>
<keyword evidence="3" id="KW-1185">Reference proteome</keyword>
<dbReference type="SMART" id="SM00746">
    <property type="entry name" value="TRASH"/>
    <property type="match status" value="3"/>
</dbReference>
<dbReference type="OrthoDB" id="6352087at2759"/>
<name>A0A7T8GPK4_CALRO</name>
<gene>
    <name evidence="2" type="ORF">FKW44_023850</name>
</gene>
<dbReference type="InterPro" id="IPR051284">
    <property type="entry name" value="ZnF_MYMT-QRICH1"/>
</dbReference>
<protein>
    <submittedName>
        <fullName evidence="2">LOC101855726</fullName>
    </submittedName>
</protein>
<accession>A0A7T8GPK4</accession>
<feature type="non-terminal residue" evidence="2">
    <location>
        <position position="1"/>
    </location>
</feature>
<feature type="domain" description="TRASH" evidence="1">
    <location>
        <begin position="51"/>
        <end position="90"/>
    </location>
</feature>
<evidence type="ECO:0000313" key="3">
    <source>
        <dbReference type="Proteomes" id="UP000595437"/>
    </source>
</evidence>
<feature type="domain" description="TRASH" evidence="1">
    <location>
        <begin position="9"/>
        <end position="48"/>
    </location>
</feature>
<dbReference type="Proteomes" id="UP000595437">
    <property type="component" value="Chromosome 18"/>
</dbReference>
<evidence type="ECO:0000313" key="2">
    <source>
        <dbReference type="EMBL" id="QQP35584.1"/>
    </source>
</evidence>
<sequence length="361" mass="39753">NYQTDFNQCSSCSSTMSKTSVGRYCVRFGSDIKQFCSNVCLETSKEGFKVCCYCQKDISGGEGFLAQIGDKGQLNDFCLQSCLKRYEALHLGKPLEKEVLPCAVCSDLKPVEVQLFLKGSSVVKLCGNPCFSAFKFVNSLGTSYCDLCANPYDINASDQVIYYENHVKRFCSMSCQNPPPPILDPATPEFKEGIIREHIVKCPDEVCNKATLTKPPYMSTKGVSCKPLSTSKSTQTDAPPPSCPLPLTVPFYLPVPLRMYASPYPVPVPLPLPIPVPVFMPIKRSSLEGVKKSVQKIHEKLPSDPFEAELLVMAEAIAGKASSLLKDSDTEEEEEYEDIDNLALEISLEINGDNNTDEESI</sequence>
<feature type="non-terminal residue" evidence="2">
    <location>
        <position position="361"/>
    </location>
</feature>
<dbReference type="PANTHER" id="PTHR45736">
    <property type="entry name" value="ZINC FINGER MYM-TYPE PROTEIN"/>
    <property type="match status" value="1"/>
</dbReference>
<organism evidence="2 3">
    <name type="scientific">Caligus rogercresseyi</name>
    <name type="common">Sea louse</name>
    <dbReference type="NCBI Taxonomy" id="217165"/>
    <lineage>
        <taxon>Eukaryota</taxon>
        <taxon>Metazoa</taxon>
        <taxon>Ecdysozoa</taxon>
        <taxon>Arthropoda</taxon>
        <taxon>Crustacea</taxon>
        <taxon>Multicrustacea</taxon>
        <taxon>Hexanauplia</taxon>
        <taxon>Copepoda</taxon>
        <taxon>Siphonostomatoida</taxon>
        <taxon>Caligidae</taxon>
        <taxon>Caligus</taxon>
    </lineage>
</organism>